<feature type="transmembrane region" description="Helical" evidence="2">
    <location>
        <begin position="135"/>
        <end position="157"/>
    </location>
</feature>
<keyword evidence="2" id="KW-0812">Transmembrane</keyword>
<keyword evidence="2" id="KW-0472">Membrane</keyword>
<dbReference type="InterPro" id="IPR018770">
    <property type="entry name" value="ChloroindolylP_hydrolase"/>
</dbReference>
<dbReference type="EMBL" id="SLXA01000018">
    <property type="protein sequence ID" value="TCO82182.1"/>
    <property type="molecule type" value="Genomic_DNA"/>
</dbReference>
<organism evidence="3 4">
    <name type="scientific">Frisingicoccus caecimuris</name>
    <dbReference type="NCBI Taxonomy" id="1796636"/>
    <lineage>
        <taxon>Bacteria</taxon>
        <taxon>Bacillati</taxon>
        <taxon>Bacillota</taxon>
        <taxon>Clostridia</taxon>
        <taxon>Lachnospirales</taxon>
        <taxon>Lachnospiraceae</taxon>
        <taxon>Frisingicoccus</taxon>
    </lineage>
</organism>
<keyword evidence="4" id="KW-1185">Reference proteome</keyword>
<feature type="compositionally biased region" description="Basic and acidic residues" evidence="1">
    <location>
        <begin position="70"/>
        <end position="82"/>
    </location>
</feature>
<dbReference type="RefSeq" id="WP_165873376.1">
    <property type="nucleotide sequence ID" value="NZ_JANKAQ010000017.1"/>
</dbReference>
<protein>
    <submittedName>
        <fullName evidence="3">5-bromo-4-chloroindolyl phosphate hydrolysis protein</fullName>
    </submittedName>
</protein>
<dbReference type="AlphaFoldDB" id="A0A4R2L9W5"/>
<dbReference type="Pfam" id="PF10112">
    <property type="entry name" value="Halogen_Hydrol"/>
    <property type="match status" value="1"/>
</dbReference>
<comment type="caution">
    <text evidence="3">The sequence shown here is derived from an EMBL/GenBank/DDBJ whole genome shotgun (WGS) entry which is preliminary data.</text>
</comment>
<feature type="transmembrane region" description="Helical" evidence="2">
    <location>
        <begin position="103"/>
        <end position="129"/>
    </location>
</feature>
<gene>
    <name evidence="3" type="ORF">EV212_11810</name>
</gene>
<accession>A0A4R2L9W5</accession>
<evidence type="ECO:0000313" key="4">
    <source>
        <dbReference type="Proteomes" id="UP000295711"/>
    </source>
</evidence>
<sequence>MKNSDFYDFGEQIQKIVQSAIDSNDFKELNATVRQTVNDAVSAVRSGVSQASENMSKAQNKGETAGPQVHRGEVKRQSSYKQRDKEQAKYFASHPKGEIGGTLMVVIGFILSTMFGIGLAVLLIVQFVLDGLTALFIPIFILLLFFIIFMILGMRGYRITSRIKRFREYRKILDDREFCDVEELARKLGKTSAYVVKDLKEMMKYQMFLQGHLDKQDKCFMITDQAYSQYCQAQKSLEEREARARAEAAKMADPKYSEEVRMMLTEGKRYVEHIRACNDAIPDVEISAKISRLELIISRIFTQVEKDPSLAPELHQFMNYYLPTTQKLLDVYQELDDQPVQGQNISETKKEIEATLDTINQAFENLLDSCYKDTAWDISTDISVLNTMLAKEGLTGDEMPVRTSKNTTA</sequence>
<evidence type="ECO:0000313" key="3">
    <source>
        <dbReference type="EMBL" id="TCO82182.1"/>
    </source>
</evidence>
<feature type="region of interest" description="Disordered" evidence="1">
    <location>
        <begin position="50"/>
        <end position="82"/>
    </location>
</feature>
<evidence type="ECO:0000256" key="2">
    <source>
        <dbReference type="SAM" id="Phobius"/>
    </source>
</evidence>
<proteinExistence type="predicted"/>
<keyword evidence="2" id="KW-1133">Transmembrane helix</keyword>
<feature type="compositionally biased region" description="Polar residues" evidence="1">
    <location>
        <begin position="50"/>
        <end position="62"/>
    </location>
</feature>
<evidence type="ECO:0000256" key="1">
    <source>
        <dbReference type="SAM" id="MobiDB-lite"/>
    </source>
</evidence>
<dbReference type="Proteomes" id="UP000295711">
    <property type="component" value="Unassembled WGS sequence"/>
</dbReference>
<reference evidence="3 4" key="1">
    <citation type="submission" date="2019-03" db="EMBL/GenBank/DDBJ databases">
        <title>Genomic Encyclopedia of Type Strains, Phase IV (KMG-IV): sequencing the most valuable type-strain genomes for metagenomic binning, comparative biology and taxonomic classification.</title>
        <authorList>
            <person name="Goeker M."/>
        </authorList>
    </citation>
    <scope>NUCLEOTIDE SEQUENCE [LARGE SCALE GENOMIC DNA]</scope>
    <source>
        <strain evidence="3 4">DSM 28559</strain>
    </source>
</reference>
<name>A0A4R2L9W5_9FIRM</name>